<keyword evidence="1" id="KW-0812">Transmembrane</keyword>
<dbReference type="InterPro" id="IPR002372">
    <property type="entry name" value="PQQ_rpt_dom"/>
</dbReference>
<feature type="transmembrane region" description="Helical" evidence="1">
    <location>
        <begin position="161"/>
        <end position="183"/>
    </location>
</feature>
<feature type="transmembrane region" description="Helical" evidence="1">
    <location>
        <begin position="91"/>
        <end position="109"/>
    </location>
</feature>
<dbReference type="AlphaFoldDB" id="A0A8H2PJI7"/>
<evidence type="ECO:0000259" key="2">
    <source>
        <dbReference type="Pfam" id="PF13360"/>
    </source>
</evidence>
<gene>
    <name evidence="3" type="ORF">C1S78_24430</name>
</gene>
<comment type="caution">
    <text evidence="3">The sequence shown here is derived from an EMBL/GenBank/DDBJ whole genome shotgun (WGS) entry which is preliminary data.</text>
</comment>
<feature type="domain" description="Pyrrolo-quinoline quinone repeat" evidence="2">
    <location>
        <begin position="245"/>
        <end position="406"/>
    </location>
</feature>
<reference evidence="3" key="1">
    <citation type="submission" date="2018-01" db="EMBL/GenBank/DDBJ databases">
        <title>Comparative genomics of Mycobacterium mucogenicum and Mycobacterium neoaurum clade members emphasizing tRNA and non-coding RNA.</title>
        <authorList>
            <person name="Behra P.R.K."/>
            <person name="Pettersson B.M.F."/>
            <person name="Das S."/>
            <person name="Dasgupta S."/>
            <person name="Kirsebom L.A."/>
        </authorList>
    </citation>
    <scope>NUCLEOTIDE SEQUENCE</scope>
    <source>
        <strain evidence="3">DSM 44124</strain>
    </source>
</reference>
<evidence type="ECO:0000256" key="1">
    <source>
        <dbReference type="SAM" id="Phobius"/>
    </source>
</evidence>
<feature type="transmembrane region" description="Helical" evidence="1">
    <location>
        <begin position="64"/>
        <end position="84"/>
    </location>
</feature>
<keyword evidence="1" id="KW-1133">Transmembrane helix</keyword>
<sequence>MLRRVLVGLSAVCLGVAVGLLVWAAGLSVWSWLVPEPSPGYAAWSESVRQGDNASYWAGMSPKAVASSVCAVAVILVAALVIVRFKRVSRYWGWSVLAAAIALAYLLLADSGMRQFFDWMQRLPVTPKLPTAVSSWWLAVSGTVAAALAAPAAARSARGGLWLAGIGLVVAVVVAGAATMSALRAGDDSRFVDATTATQTAVPPSPDRLGQKAFTIRIADDNGPSRGRNWRVEPGGAGFVTYGKDGVTAYGPDGVERWHYRRSGPRYQTVADVAVFDQGSTVVVMLGGRPAMLIGLDAFTGQQLWWSTDGGVTKAFGYLDYNRRSPPYLVGTNKDASEWTRYDTRTGKLLWSIPAPSTECRGWYGGNPSLPGSAYRCVSGDKADIRFVDVDPSTGQIRWKTTLLAGLPYSGHDLNAIRPSISRAGRDGYVMGAYVESTSDVGTFVSTADRRVLDFHGQVLVYRTRDESADFLATGPAPADDFMLRGPDGQARCTFADYPMTDLLNARAVILGAEVVFAKRQLKVFNRSDCTATGTAPTADAEEIIAASGVVLAVRTEDSGTYVDGYR</sequence>
<dbReference type="InterPro" id="IPR011047">
    <property type="entry name" value="Quinoprotein_ADH-like_sf"/>
</dbReference>
<feature type="transmembrane region" description="Helical" evidence="1">
    <location>
        <begin position="129"/>
        <end position="149"/>
    </location>
</feature>
<organism evidence="3">
    <name type="scientific">Mycolicibacterium mucogenicum DSM 44124</name>
    <dbReference type="NCBI Taxonomy" id="1226753"/>
    <lineage>
        <taxon>Bacteria</taxon>
        <taxon>Bacillati</taxon>
        <taxon>Actinomycetota</taxon>
        <taxon>Actinomycetes</taxon>
        <taxon>Mycobacteriales</taxon>
        <taxon>Mycobacteriaceae</taxon>
        <taxon>Mycolicibacterium</taxon>
    </lineage>
</organism>
<dbReference type="Pfam" id="PF13360">
    <property type="entry name" value="PQQ_2"/>
    <property type="match status" value="1"/>
</dbReference>
<evidence type="ECO:0000313" key="3">
    <source>
        <dbReference type="EMBL" id="TLH55097.1"/>
    </source>
</evidence>
<dbReference type="EMBL" id="POTL01000001">
    <property type="protein sequence ID" value="TLH55097.1"/>
    <property type="molecule type" value="Genomic_DNA"/>
</dbReference>
<dbReference type="SUPFAM" id="SSF50998">
    <property type="entry name" value="Quinoprotein alcohol dehydrogenase-like"/>
    <property type="match status" value="1"/>
</dbReference>
<name>A0A8H2PJI7_MYCMU</name>
<proteinExistence type="predicted"/>
<accession>A0A8H2PJI7</accession>
<protein>
    <recommendedName>
        <fullName evidence="2">Pyrrolo-quinoline quinone repeat domain-containing protein</fullName>
    </recommendedName>
</protein>
<keyword evidence="1" id="KW-0472">Membrane</keyword>